<feature type="transmembrane region" description="Helical" evidence="4">
    <location>
        <begin position="140"/>
        <end position="158"/>
    </location>
</feature>
<feature type="domain" description="Signal transduction histidine kinase subgroup 3 dimerisation and phosphoacceptor" evidence="6">
    <location>
        <begin position="177"/>
        <end position="241"/>
    </location>
</feature>
<dbReference type="InterPro" id="IPR011712">
    <property type="entry name" value="Sig_transdc_His_kin_sub3_dim/P"/>
</dbReference>
<dbReference type="SUPFAM" id="SSF55874">
    <property type="entry name" value="ATPase domain of HSP90 chaperone/DNA topoisomerase II/histidine kinase"/>
    <property type="match status" value="1"/>
</dbReference>
<evidence type="ECO:0000313" key="10">
    <source>
        <dbReference type="Proteomes" id="UP000594905"/>
    </source>
</evidence>
<keyword evidence="1 8" id="KW-0808">Transferase</keyword>
<feature type="domain" description="Histidine kinase/HSP90-like ATPase" evidence="5">
    <location>
        <begin position="276"/>
        <end position="360"/>
    </location>
</feature>
<gene>
    <name evidence="8" type="primary">tcsS2</name>
    <name evidence="7" type="ORF">I6G51_08465</name>
    <name evidence="8" type="ORF">NCTC10288_01200</name>
</gene>
<dbReference type="AlphaFoldDB" id="A0A2X4RD67"/>
<dbReference type="PANTHER" id="PTHR24421:SF63">
    <property type="entry name" value="SENSOR HISTIDINE KINASE DESK"/>
    <property type="match status" value="1"/>
</dbReference>
<name>A0A2X4RD67_9CORY</name>
<dbReference type="EC" id="2.7.13.3" evidence="8"/>
<feature type="transmembrane region" description="Helical" evidence="4">
    <location>
        <begin position="74"/>
        <end position="100"/>
    </location>
</feature>
<proteinExistence type="predicted"/>
<dbReference type="InterPro" id="IPR003594">
    <property type="entry name" value="HATPase_dom"/>
</dbReference>
<dbReference type="InterPro" id="IPR050482">
    <property type="entry name" value="Sensor_HK_TwoCompSys"/>
</dbReference>
<reference evidence="7 10" key="2">
    <citation type="submission" date="2020-12" db="EMBL/GenBank/DDBJ databases">
        <title>FDA dAtabase for Regulatory Grade micrObial Sequences (FDA-ARGOS): Supporting development and validation of Infectious Disease Dx tests.</title>
        <authorList>
            <person name="Sproer C."/>
            <person name="Gronow S."/>
            <person name="Severitt S."/>
            <person name="Schroder I."/>
            <person name="Tallon L."/>
            <person name="Sadzewicz L."/>
            <person name="Zhao X."/>
            <person name="Boylan J."/>
            <person name="Ott S."/>
            <person name="Bowen H."/>
            <person name="Vavikolanu K."/>
            <person name="Mehta A."/>
            <person name="Aluvathingal J."/>
            <person name="Nadendla S."/>
            <person name="Lowell S."/>
            <person name="Myers T."/>
            <person name="Yan Y."/>
            <person name="Sichtig H."/>
        </authorList>
    </citation>
    <scope>NUCLEOTIDE SEQUENCE [LARGE SCALE GENOMIC DNA]</scope>
    <source>
        <strain evidence="7 10">FDAARGOS_894</strain>
    </source>
</reference>
<evidence type="ECO:0000313" key="8">
    <source>
        <dbReference type="EMBL" id="SQH99899.1"/>
    </source>
</evidence>
<evidence type="ECO:0000313" key="9">
    <source>
        <dbReference type="Proteomes" id="UP000249264"/>
    </source>
</evidence>
<dbReference type="GeneID" id="70783107"/>
<dbReference type="STRING" id="38301.NX84_07605"/>
<dbReference type="Gene3D" id="3.30.565.10">
    <property type="entry name" value="Histidine kinase-like ATPase, C-terminal domain"/>
    <property type="match status" value="1"/>
</dbReference>
<keyword evidence="10" id="KW-1185">Reference proteome</keyword>
<feature type="transmembrane region" description="Helical" evidence="4">
    <location>
        <begin position="112"/>
        <end position="133"/>
    </location>
</feature>
<dbReference type="EMBL" id="CP065689">
    <property type="protein sequence ID" value="QPS58956.1"/>
    <property type="molecule type" value="Genomic_DNA"/>
</dbReference>
<dbReference type="EMBL" id="LS483460">
    <property type="protein sequence ID" value="SQH99899.1"/>
    <property type="molecule type" value="Genomic_DNA"/>
</dbReference>
<dbReference type="GO" id="GO:0016020">
    <property type="term" value="C:membrane"/>
    <property type="evidence" value="ECO:0007669"/>
    <property type="project" value="InterPro"/>
</dbReference>
<dbReference type="Pfam" id="PF02518">
    <property type="entry name" value="HATPase_c"/>
    <property type="match status" value="1"/>
</dbReference>
<evidence type="ECO:0000256" key="1">
    <source>
        <dbReference type="ARBA" id="ARBA00022679"/>
    </source>
</evidence>
<dbReference type="CDD" id="cd16917">
    <property type="entry name" value="HATPase_UhpB-NarQ-NarX-like"/>
    <property type="match status" value="1"/>
</dbReference>
<evidence type="ECO:0000256" key="4">
    <source>
        <dbReference type="SAM" id="Phobius"/>
    </source>
</evidence>
<keyword evidence="2 8" id="KW-0418">Kinase</keyword>
<accession>A0A2X4RD67</accession>
<dbReference type="Pfam" id="PF07730">
    <property type="entry name" value="HisKA_3"/>
    <property type="match status" value="1"/>
</dbReference>
<dbReference type="Gene3D" id="1.20.5.1930">
    <property type="match status" value="1"/>
</dbReference>
<evidence type="ECO:0000313" key="7">
    <source>
        <dbReference type="EMBL" id="QPS58956.1"/>
    </source>
</evidence>
<evidence type="ECO:0000256" key="3">
    <source>
        <dbReference type="ARBA" id="ARBA00023012"/>
    </source>
</evidence>
<organism evidence="8 9">
    <name type="scientific">Corynebacterium minutissimum</name>
    <dbReference type="NCBI Taxonomy" id="38301"/>
    <lineage>
        <taxon>Bacteria</taxon>
        <taxon>Bacillati</taxon>
        <taxon>Actinomycetota</taxon>
        <taxon>Actinomycetes</taxon>
        <taxon>Mycobacteriales</taxon>
        <taxon>Corynebacteriaceae</taxon>
        <taxon>Corynebacterium</taxon>
    </lineage>
</organism>
<reference evidence="8 9" key="1">
    <citation type="submission" date="2018-06" db="EMBL/GenBank/DDBJ databases">
        <authorList>
            <consortium name="Pathogen Informatics"/>
            <person name="Doyle S."/>
        </authorList>
    </citation>
    <scope>NUCLEOTIDE SEQUENCE [LARGE SCALE GENOMIC DNA]</scope>
    <source>
        <strain evidence="8 9">NCTC10288</strain>
    </source>
</reference>
<dbReference type="KEGG" id="cmin:NCTC10288_01200"/>
<keyword evidence="4" id="KW-1133">Transmembrane helix</keyword>
<keyword evidence="3" id="KW-0902">Two-component regulatory system</keyword>
<feature type="transmembrane region" description="Helical" evidence="4">
    <location>
        <begin position="12"/>
        <end position="33"/>
    </location>
</feature>
<dbReference type="Proteomes" id="UP000594905">
    <property type="component" value="Chromosome"/>
</dbReference>
<evidence type="ECO:0000259" key="6">
    <source>
        <dbReference type="Pfam" id="PF07730"/>
    </source>
</evidence>
<dbReference type="InterPro" id="IPR036890">
    <property type="entry name" value="HATPase_C_sf"/>
</dbReference>
<dbReference type="GO" id="GO:0046983">
    <property type="term" value="F:protein dimerization activity"/>
    <property type="evidence" value="ECO:0007669"/>
    <property type="project" value="InterPro"/>
</dbReference>
<dbReference type="GO" id="GO:0000155">
    <property type="term" value="F:phosphorelay sensor kinase activity"/>
    <property type="evidence" value="ECO:0007669"/>
    <property type="project" value="InterPro"/>
</dbReference>
<evidence type="ECO:0000259" key="5">
    <source>
        <dbReference type="Pfam" id="PF02518"/>
    </source>
</evidence>
<protein>
    <submittedName>
        <fullName evidence="7">Two-component sensor histidine kinase</fullName>
    </submittedName>
    <submittedName>
        <fullName evidence="8">Two-component system sensor kinase</fullName>
        <ecNumber evidence="8">2.7.13.3</ecNumber>
    </submittedName>
</protein>
<sequence length="371" mass="40641">MMDDFRLRDAVFSAIWLLFLLIGLVQILVLPSYSTAQRLWAVAITAIFCVTYFVSFGTVHAYPRGWSQGRRVAIRWVILAALALAAIPAYGVWAVCFVPYLGALVAFTQPLMTAATIITLTGIVASISAWIFARPSFIDLAIILFGWPLLILALGTLSQREDTETALRHDLDLAQQREDIAADIHDLLGHTLTAINLKAEVARRFIDRDPAKAAAELDEISSLSRLSLAEVRSTVTRMKNPTFAGEIQAARRILDTAGIRPHLPETLIRPRAHEDLFSWALRELTTNVVRHSGAAHCWVILSEDSLQVTDDGDGFTEDATQALAAGLTGLAGLRRRAQDVGGDVIIQRAEGLTTVLLTLDGVREIKEVVPS</sequence>
<evidence type="ECO:0000256" key="2">
    <source>
        <dbReference type="ARBA" id="ARBA00022777"/>
    </source>
</evidence>
<keyword evidence="4" id="KW-0812">Transmembrane</keyword>
<dbReference type="Proteomes" id="UP000249264">
    <property type="component" value="Chromosome 1"/>
</dbReference>
<keyword evidence="4" id="KW-0472">Membrane</keyword>
<dbReference type="PANTHER" id="PTHR24421">
    <property type="entry name" value="NITRATE/NITRITE SENSOR PROTEIN NARX-RELATED"/>
    <property type="match status" value="1"/>
</dbReference>
<feature type="transmembrane region" description="Helical" evidence="4">
    <location>
        <begin position="39"/>
        <end position="62"/>
    </location>
</feature>
<dbReference type="OrthoDB" id="5241784at2"/>
<dbReference type="RefSeq" id="WP_039675462.1">
    <property type="nucleotide sequence ID" value="NZ_CP065689.1"/>
</dbReference>